<protein>
    <recommendedName>
        <fullName evidence="4">DUF551 domain-containing protein</fullName>
    </recommendedName>
</protein>
<name>A0A1C3VT53_9HYPH</name>
<organism evidence="2 3">
    <name type="scientific">Rhizobium lusitanum</name>
    <dbReference type="NCBI Taxonomy" id="293958"/>
    <lineage>
        <taxon>Bacteria</taxon>
        <taxon>Pseudomonadati</taxon>
        <taxon>Pseudomonadota</taxon>
        <taxon>Alphaproteobacteria</taxon>
        <taxon>Hyphomicrobiales</taxon>
        <taxon>Rhizobiaceae</taxon>
        <taxon>Rhizobium/Agrobacterium group</taxon>
        <taxon>Rhizobium</taxon>
    </lineage>
</organism>
<sequence>MTTPHDKALAAACEATILGEDENYKPVHLELREAEMAISAYLSSIGGVVCQRNPSAWAHRLNLELDQFLTEFTGEPEHPFGEPGVEFSAEFTVNSTPLHAPLPIAGKGDEWILVPEEMTNELIKAATKDRQVLVFEKGRYYNAWMEFDEYEGGWLWMDEADSEPNPSHYRPLPAPPSRSEEGREKP</sequence>
<dbReference type="RefSeq" id="WP_092574084.1">
    <property type="nucleotide sequence ID" value="NZ_FMAF01000006.1"/>
</dbReference>
<evidence type="ECO:0000256" key="1">
    <source>
        <dbReference type="SAM" id="MobiDB-lite"/>
    </source>
</evidence>
<reference evidence="2 3" key="1">
    <citation type="submission" date="2016-08" db="EMBL/GenBank/DDBJ databases">
        <authorList>
            <person name="Seilhamer J.J."/>
        </authorList>
    </citation>
    <scope>NUCLEOTIDE SEQUENCE [LARGE SCALE GENOMIC DNA]</scope>
    <source>
        <strain evidence="2 3">P1-7</strain>
    </source>
</reference>
<dbReference type="EMBL" id="FMAF01000006">
    <property type="protein sequence ID" value="SCB30757.1"/>
    <property type="molecule type" value="Genomic_DNA"/>
</dbReference>
<dbReference type="AlphaFoldDB" id="A0A1C3VT53"/>
<evidence type="ECO:0000313" key="3">
    <source>
        <dbReference type="Proteomes" id="UP000199205"/>
    </source>
</evidence>
<evidence type="ECO:0000313" key="2">
    <source>
        <dbReference type="EMBL" id="SCB30757.1"/>
    </source>
</evidence>
<dbReference type="OrthoDB" id="7366511at2"/>
<accession>A0A1C3VT53</accession>
<gene>
    <name evidence="2" type="ORF">GA0061101_106153</name>
</gene>
<dbReference type="Proteomes" id="UP000199205">
    <property type="component" value="Unassembled WGS sequence"/>
</dbReference>
<proteinExistence type="predicted"/>
<feature type="region of interest" description="Disordered" evidence="1">
    <location>
        <begin position="161"/>
        <end position="186"/>
    </location>
</feature>
<evidence type="ECO:0008006" key="4">
    <source>
        <dbReference type="Google" id="ProtNLM"/>
    </source>
</evidence>